<dbReference type="AlphaFoldDB" id="G0TSK4"/>
<evidence type="ECO:0000256" key="2">
    <source>
        <dbReference type="ARBA" id="ARBA00022884"/>
    </source>
</evidence>
<evidence type="ECO:0000256" key="3">
    <source>
        <dbReference type="SAM" id="MobiDB-lite"/>
    </source>
</evidence>
<dbReference type="PANTHER" id="PTHR17408">
    <property type="entry name" value="HISTONE RNA HAIRPIN-BINDING PROTEIN"/>
    <property type="match status" value="1"/>
</dbReference>
<dbReference type="GO" id="GO:0051028">
    <property type="term" value="P:mRNA transport"/>
    <property type="evidence" value="ECO:0007669"/>
    <property type="project" value="TreeGrafter"/>
</dbReference>
<dbReference type="GO" id="GO:0005737">
    <property type="term" value="C:cytoplasm"/>
    <property type="evidence" value="ECO:0007669"/>
    <property type="project" value="TreeGrafter"/>
</dbReference>
<dbReference type="InterPro" id="IPR029344">
    <property type="entry name" value="SLBP_RNA_bind"/>
</dbReference>
<protein>
    <recommendedName>
        <fullName evidence="4">Histone RNA hairpin-binding protein RNA-binding domain-containing protein</fullName>
    </recommendedName>
</protein>
<dbReference type="InterPro" id="IPR038294">
    <property type="entry name" value="SLBP_RNA_bind_sf"/>
</dbReference>
<gene>
    <name evidence="5" type="ORF">TVY486_0301210</name>
</gene>
<reference evidence="5" key="1">
    <citation type="journal article" date="2012" name="Proc. Natl. Acad. Sci. U.S.A.">
        <title>Antigenic diversity is generated by distinct evolutionary mechanisms in African trypanosome species.</title>
        <authorList>
            <person name="Jackson A.P."/>
            <person name="Berry A."/>
            <person name="Aslett M."/>
            <person name="Allison H.C."/>
            <person name="Burton P."/>
            <person name="Vavrova-Anderson J."/>
            <person name="Brown R."/>
            <person name="Browne H."/>
            <person name="Corton N."/>
            <person name="Hauser H."/>
            <person name="Gamble J."/>
            <person name="Gilderthorp R."/>
            <person name="Marcello L."/>
            <person name="McQuillan J."/>
            <person name="Otto T.D."/>
            <person name="Quail M.A."/>
            <person name="Sanders M.J."/>
            <person name="van Tonder A."/>
            <person name="Ginger M.L."/>
            <person name="Field M.C."/>
            <person name="Barry J.D."/>
            <person name="Hertz-Fowler C."/>
            <person name="Berriman M."/>
        </authorList>
    </citation>
    <scope>NUCLEOTIDE SEQUENCE</scope>
    <source>
        <strain evidence="5">Y486</strain>
    </source>
</reference>
<dbReference type="Gene3D" id="1.10.8.1120">
    <property type="entry name" value="Histone RNA hairpin-binding protein RNA-binding domain"/>
    <property type="match status" value="1"/>
</dbReference>
<keyword evidence="2" id="KW-0694">RNA-binding</keyword>
<feature type="region of interest" description="Disordered" evidence="3">
    <location>
        <begin position="394"/>
        <end position="413"/>
    </location>
</feature>
<feature type="compositionally biased region" description="Polar residues" evidence="3">
    <location>
        <begin position="401"/>
        <end position="413"/>
    </location>
</feature>
<comment type="similarity">
    <text evidence="1">Belongs to the SLBP family.</text>
</comment>
<dbReference type="Pfam" id="PF15247">
    <property type="entry name" value="SLBP_RNA_bind"/>
    <property type="match status" value="1"/>
</dbReference>
<dbReference type="FunFam" id="1.10.8.1120:FF:000001">
    <property type="entry name" value="Histone RNA hairpin-binding protein-like"/>
    <property type="match status" value="1"/>
</dbReference>
<dbReference type="GO" id="GO:0071204">
    <property type="term" value="C:histone pre-mRNA 3'end processing complex"/>
    <property type="evidence" value="ECO:0007669"/>
    <property type="project" value="TreeGrafter"/>
</dbReference>
<name>G0TSK4_TRYVY</name>
<accession>G0TSK4</accession>
<feature type="region of interest" description="Disordered" evidence="3">
    <location>
        <begin position="115"/>
        <end position="157"/>
    </location>
</feature>
<evidence type="ECO:0000313" key="5">
    <source>
        <dbReference type="EMBL" id="CCC46931.1"/>
    </source>
</evidence>
<feature type="compositionally biased region" description="Polar residues" evidence="3">
    <location>
        <begin position="146"/>
        <end position="157"/>
    </location>
</feature>
<feature type="compositionally biased region" description="Low complexity" evidence="3">
    <location>
        <begin position="121"/>
        <end position="136"/>
    </location>
</feature>
<sequence length="595" mass="63124">MSAVESAGRPPLSVNGAVAHGNGAAGMHGWESTAPTVSPRVDAPIAPTPTCHGAAVTGGAVAQPMRSPMVKVHQPYRGIPLSVFGVESELEGYAGINRENLVPVKPVYKSLASYAAPGQAPRGSSSLPNRSSQRSPITAFDGGEGQVTNSCSSDGPSAALHQNATGGVGSLVAAAAAARAASNCMYSNNSNKYVVSLNQPGDYADGAGVGGFNGFEANYCPVAFQMVISEERHLNYSGVELDQSELNSGDTVEKARRLQQRRRQVQYGKETTGYSNYVSAVPCRCDREFRNPMHPMTPRPEYDCSKRTFDRYLNIWRRQLHLWDDYNPKNLEPQYTRIGIPTLKRLGLEPVQSTPEGHRGALLSFTPTTGQGVMGVSSARTACTPIVLRQARRESSLPVASASTQRPTAHQSSGHATVACSHCPITAMPHIRPSSSCGCGSWSITNTPHTPYYGSTNSNSSYPPPLLSVLAQPTIYSPHWADSSRQSSPNPITGQRGCGYPFHYAPGGCQVATSGPPGGGGPWESCNCYMNGNCNNYAALGYVSPYGGPRGTPHSPPNQYHHSHYGGLGSSSMPAPSPMCVGQEGWGSASRQMHQ</sequence>
<proteinExistence type="inferred from homology"/>
<dbReference type="PANTHER" id="PTHR17408:SF0">
    <property type="entry name" value="HISTONE RNA HAIRPIN-BINDING PROTEIN"/>
    <property type="match status" value="1"/>
</dbReference>
<feature type="domain" description="Histone RNA hairpin-binding protein RNA-binding" evidence="4">
    <location>
        <begin position="254"/>
        <end position="325"/>
    </location>
</feature>
<dbReference type="GO" id="GO:0071207">
    <property type="term" value="F:histone pre-mRNA stem-loop binding"/>
    <property type="evidence" value="ECO:0007669"/>
    <property type="project" value="TreeGrafter"/>
</dbReference>
<dbReference type="GO" id="GO:0003729">
    <property type="term" value="F:mRNA binding"/>
    <property type="evidence" value="ECO:0007669"/>
    <property type="project" value="InterPro"/>
</dbReference>
<dbReference type="InterPro" id="IPR026502">
    <property type="entry name" value="SLBP1/SLBP2"/>
</dbReference>
<dbReference type="GO" id="GO:0006398">
    <property type="term" value="P:mRNA 3'-end processing by stem-loop binding and cleavage"/>
    <property type="evidence" value="ECO:0007669"/>
    <property type="project" value="TreeGrafter"/>
</dbReference>
<organism evidence="5">
    <name type="scientific">Trypanosoma vivax (strain Y486)</name>
    <dbReference type="NCBI Taxonomy" id="1055687"/>
    <lineage>
        <taxon>Eukaryota</taxon>
        <taxon>Discoba</taxon>
        <taxon>Euglenozoa</taxon>
        <taxon>Kinetoplastea</taxon>
        <taxon>Metakinetoplastina</taxon>
        <taxon>Trypanosomatida</taxon>
        <taxon>Trypanosomatidae</taxon>
        <taxon>Trypanosoma</taxon>
        <taxon>Duttonella</taxon>
    </lineage>
</organism>
<dbReference type="VEuPathDB" id="TriTrypDB:TvY486_0301210"/>
<evidence type="ECO:0000259" key="4">
    <source>
        <dbReference type="Pfam" id="PF15247"/>
    </source>
</evidence>
<evidence type="ECO:0000256" key="1">
    <source>
        <dbReference type="ARBA" id="ARBA00006151"/>
    </source>
</evidence>
<feature type="region of interest" description="Disordered" evidence="3">
    <location>
        <begin position="1"/>
        <end position="20"/>
    </location>
</feature>
<dbReference type="EMBL" id="HE573019">
    <property type="protein sequence ID" value="CCC46931.1"/>
    <property type="molecule type" value="Genomic_DNA"/>
</dbReference>